<dbReference type="AlphaFoldDB" id="A0A3E2GVG2"/>
<feature type="compositionally biased region" description="Polar residues" evidence="6">
    <location>
        <begin position="581"/>
        <end position="595"/>
    </location>
</feature>
<accession>A0A3E2GVG2</accession>
<evidence type="ECO:0000313" key="8">
    <source>
        <dbReference type="EMBL" id="RFU25096.1"/>
    </source>
</evidence>
<dbReference type="OrthoDB" id="409136at2759"/>
<dbReference type="STRING" id="5539.A0A3E2GVG2"/>
<feature type="compositionally biased region" description="Low complexity" evidence="6">
    <location>
        <begin position="221"/>
        <end position="241"/>
    </location>
</feature>
<dbReference type="FunFam" id="3.10.620.30:FF:000004">
    <property type="entry name" value="Peptidase (PNG1)"/>
    <property type="match status" value="1"/>
</dbReference>
<dbReference type="EMBL" id="NCSJ02000364">
    <property type="protein sequence ID" value="RFU25096.1"/>
    <property type="molecule type" value="Genomic_DNA"/>
</dbReference>
<evidence type="ECO:0000256" key="6">
    <source>
        <dbReference type="SAM" id="MobiDB-lite"/>
    </source>
</evidence>
<dbReference type="FunFam" id="2.20.25.10:FF:000011">
    <property type="entry name" value="peptide-N(4)-(N-acetyl-beta- glucosaminyl)asparagine amidase"/>
    <property type="match status" value="1"/>
</dbReference>
<feature type="compositionally biased region" description="Basic and acidic residues" evidence="6">
    <location>
        <begin position="630"/>
        <end position="639"/>
    </location>
</feature>
<dbReference type="Proteomes" id="UP000258309">
    <property type="component" value="Unassembled WGS sequence"/>
</dbReference>
<keyword evidence="3" id="KW-0862">Zinc</keyword>
<dbReference type="SUPFAM" id="SSF54001">
    <property type="entry name" value="Cysteine proteinases"/>
    <property type="match status" value="1"/>
</dbReference>
<dbReference type="SMART" id="SM00460">
    <property type="entry name" value="TGc"/>
    <property type="match status" value="1"/>
</dbReference>
<feature type="domain" description="Transglutaminase-like" evidence="7">
    <location>
        <begin position="424"/>
        <end position="479"/>
    </location>
</feature>
<dbReference type="GO" id="GO:0036503">
    <property type="term" value="P:ERAD pathway"/>
    <property type="evidence" value="ECO:0007669"/>
    <property type="project" value="UniProtKB-ARBA"/>
</dbReference>
<keyword evidence="9" id="KW-1185">Reference proteome</keyword>
<dbReference type="GO" id="GO:0006516">
    <property type="term" value="P:glycoprotein catabolic process"/>
    <property type="evidence" value="ECO:0007669"/>
    <property type="project" value="TreeGrafter"/>
</dbReference>
<reference evidence="8 9" key="1">
    <citation type="submission" date="2018-05" db="EMBL/GenBank/DDBJ databases">
        <title>Draft genome sequence of Scytalidium lignicola DSM 105466, a ubiquitous saprotrophic fungus.</title>
        <authorList>
            <person name="Buettner E."/>
            <person name="Gebauer A.M."/>
            <person name="Hofrichter M."/>
            <person name="Liers C."/>
            <person name="Kellner H."/>
        </authorList>
    </citation>
    <scope>NUCLEOTIDE SEQUENCE [LARGE SCALE GENOMIC DNA]</scope>
    <source>
        <strain evidence="8 9">DSM 105466</strain>
    </source>
</reference>
<dbReference type="Pfam" id="PF01841">
    <property type="entry name" value="Transglut_core"/>
    <property type="match status" value="1"/>
</dbReference>
<evidence type="ECO:0000259" key="7">
    <source>
        <dbReference type="SMART" id="SM00460"/>
    </source>
</evidence>
<dbReference type="PANTHER" id="PTHR12143">
    <property type="entry name" value="PEPTIDE N-GLYCANASE PNGASE -RELATED"/>
    <property type="match status" value="1"/>
</dbReference>
<feature type="non-terminal residue" evidence="8">
    <location>
        <position position="639"/>
    </location>
</feature>
<evidence type="ECO:0000256" key="4">
    <source>
        <dbReference type="ARBA" id="ARBA00071430"/>
    </source>
</evidence>
<dbReference type="GO" id="GO:0046872">
    <property type="term" value="F:metal ion binding"/>
    <property type="evidence" value="ECO:0007669"/>
    <property type="project" value="UniProtKB-KW"/>
</dbReference>
<dbReference type="Gene3D" id="3.10.620.30">
    <property type="match status" value="1"/>
</dbReference>
<evidence type="ECO:0000256" key="1">
    <source>
        <dbReference type="ARBA" id="ARBA00009390"/>
    </source>
</evidence>
<dbReference type="InterPro" id="IPR002931">
    <property type="entry name" value="Transglutaminase-like"/>
</dbReference>
<proteinExistence type="inferred from homology"/>
<feature type="compositionally biased region" description="Polar residues" evidence="6">
    <location>
        <begin position="249"/>
        <end position="262"/>
    </location>
</feature>
<dbReference type="GO" id="GO:0005634">
    <property type="term" value="C:nucleus"/>
    <property type="evidence" value="ECO:0007669"/>
    <property type="project" value="TreeGrafter"/>
</dbReference>
<feature type="region of interest" description="Disordered" evidence="6">
    <location>
        <begin position="581"/>
        <end position="639"/>
    </location>
</feature>
<organism evidence="8 9">
    <name type="scientific">Scytalidium lignicola</name>
    <name type="common">Hyphomycete</name>
    <dbReference type="NCBI Taxonomy" id="5539"/>
    <lineage>
        <taxon>Eukaryota</taxon>
        <taxon>Fungi</taxon>
        <taxon>Dikarya</taxon>
        <taxon>Ascomycota</taxon>
        <taxon>Pezizomycotina</taxon>
        <taxon>Leotiomycetes</taxon>
        <taxon>Leotiomycetes incertae sedis</taxon>
        <taxon>Scytalidium</taxon>
    </lineage>
</organism>
<feature type="region of interest" description="Disordered" evidence="6">
    <location>
        <begin position="210"/>
        <end position="283"/>
    </location>
</feature>
<gene>
    <name evidence="8" type="ORF">B7463_g11239</name>
</gene>
<dbReference type="InterPro" id="IPR050883">
    <property type="entry name" value="PNGase"/>
</dbReference>
<feature type="non-terminal residue" evidence="8">
    <location>
        <position position="1"/>
    </location>
</feature>
<dbReference type="GO" id="GO:0005829">
    <property type="term" value="C:cytosol"/>
    <property type="evidence" value="ECO:0007669"/>
    <property type="project" value="TreeGrafter"/>
</dbReference>
<dbReference type="OMA" id="RRANMAK"/>
<name>A0A3E2GVG2_SCYLI</name>
<dbReference type="InterPro" id="IPR038765">
    <property type="entry name" value="Papain-like_cys_pep_sf"/>
</dbReference>
<evidence type="ECO:0000313" key="9">
    <source>
        <dbReference type="Proteomes" id="UP000258309"/>
    </source>
</evidence>
<dbReference type="GO" id="GO:0000224">
    <property type="term" value="F:peptide-N4-(N-acetyl-beta-glucosaminyl)asparagine amidase activity"/>
    <property type="evidence" value="ECO:0007669"/>
    <property type="project" value="UniProtKB-ARBA"/>
</dbReference>
<evidence type="ECO:0000256" key="3">
    <source>
        <dbReference type="ARBA" id="ARBA00022833"/>
    </source>
</evidence>
<evidence type="ECO:0000256" key="5">
    <source>
        <dbReference type="ARBA" id="ARBA00071953"/>
    </source>
</evidence>
<comment type="similarity">
    <text evidence="1">Belongs to the transglutaminase-like superfamily. PNGase family.</text>
</comment>
<feature type="compositionally biased region" description="Polar residues" evidence="6">
    <location>
        <begin position="609"/>
        <end position="618"/>
    </location>
</feature>
<evidence type="ECO:0000256" key="2">
    <source>
        <dbReference type="ARBA" id="ARBA00022723"/>
    </source>
</evidence>
<dbReference type="PANTHER" id="PTHR12143:SF19">
    <property type="entry name" value="PEPTIDE-N(4)-(N-ACETYL-BETA-GLUCOSAMINYL)ASPARAGINE AMIDASE"/>
    <property type="match status" value="1"/>
</dbReference>
<sequence>MPETCALACRGTRRYVQYDHQNFGIGEVAIRSWNRREVQALAICPRRAEKVALGLTYEAATWGLPPSLPIFRPFCLERSRRQLRPGPDTRVRVSHSGCGSHPASKSAPRPLRTTVQYTRPTAKARVGKFSVAGLLLVYAGWSVVTAIRRTPGNRGREFRGEALSFDTILIVIQTGDEMAHSNPSQPGEFDETWAKDLRVQFEGLLRTKRLNELDRSRSQTSSPLPRDPAPSASPRALSSPHHLPPHSPYQPSIPNSSGSGATPPSYASLRHLPKVPSPPADTASKKFRNLLLSLSLTPTKYENPGLLDEALQKIPLDRIYGEAEEESQVFQAQAESMGDGRKPEWGYQDCVIRALLRWFKRIFFTWVNNPPCSVCMSPTIAKGQTPPTPDETACGALRVELYRCTAMDCGAYERFPRYGDVWRLLETRRGRCGEWANCFSMLCRAVGGRVRWVWNAEDHLWTEVYSESKRRWVHIDVCEEAWDNPRLYSEGWGKKMSYCIAFSADGATDVTRRYVRKTEHALERNRCPEEVLLYIMNEIRTLRRANMAKDERFRLEKEDSLEDKELRGYVVASITHSVVTNLRPGSSSMTGNHQQTSDDQKLPQEQLLPRQSGSSDWVNTRGEGGPPRPPPRDPYYRDP</sequence>
<protein>
    <recommendedName>
        <fullName evidence="5">Protein PNG1</fullName>
    </recommendedName>
    <alternativeName>
        <fullName evidence="4">Protein png1</fullName>
    </alternativeName>
</protein>
<comment type="caution">
    <text evidence="8">The sequence shown here is derived from an EMBL/GenBank/DDBJ whole genome shotgun (WGS) entry which is preliminary data.</text>
</comment>
<keyword evidence="2" id="KW-0479">Metal-binding</keyword>
<dbReference type="Gene3D" id="2.20.25.10">
    <property type="match status" value="1"/>
</dbReference>
<feature type="region of interest" description="Disordered" evidence="6">
    <location>
        <begin position="85"/>
        <end position="110"/>
    </location>
</feature>